<keyword evidence="3" id="KW-0560">Oxidoreductase</keyword>
<evidence type="ECO:0000256" key="4">
    <source>
        <dbReference type="ARBA" id="ARBA00037096"/>
    </source>
</evidence>
<dbReference type="AlphaFoldDB" id="A0A4S8L9I1"/>
<evidence type="ECO:0000256" key="1">
    <source>
        <dbReference type="ARBA" id="ARBA00006484"/>
    </source>
</evidence>
<gene>
    <name evidence="6" type="ORF">K435DRAFT_764252</name>
</gene>
<evidence type="ECO:0000313" key="6">
    <source>
        <dbReference type="EMBL" id="THU85446.1"/>
    </source>
</evidence>
<dbReference type="InterPro" id="IPR020904">
    <property type="entry name" value="Sc_DH/Rdtase_CS"/>
</dbReference>
<comment type="similarity">
    <text evidence="1">Belongs to the short-chain dehydrogenases/reductases (SDR) family.</text>
</comment>
<dbReference type="PANTHER" id="PTHR44196">
    <property type="entry name" value="DEHYDROGENASE/REDUCTASE SDR FAMILY MEMBER 7B"/>
    <property type="match status" value="1"/>
</dbReference>
<keyword evidence="5" id="KW-0732">Signal</keyword>
<protein>
    <submittedName>
        <fullName evidence="6">NAD(P)-binding protein</fullName>
    </submittedName>
</protein>
<dbReference type="SUPFAM" id="SSF51735">
    <property type="entry name" value="NAD(P)-binding Rossmann-fold domains"/>
    <property type="match status" value="1"/>
</dbReference>
<dbReference type="Pfam" id="PF00106">
    <property type="entry name" value="adh_short"/>
    <property type="match status" value="1"/>
</dbReference>
<dbReference type="Proteomes" id="UP000297245">
    <property type="component" value="Unassembled WGS sequence"/>
</dbReference>
<proteinExistence type="inferred from homology"/>
<dbReference type="PRINTS" id="PR00081">
    <property type="entry name" value="GDHRDH"/>
</dbReference>
<keyword evidence="2" id="KW-0521">NADP</keyword>
<comment type="function">
    <text evidence="4">Putative oxidoreductase.</text>
</comment>
<evidence type="ECO:0000256" key="5">
    <source>
        <dbReference type="SAM" id="SignalP"/>
    </source>
</evidence>
<dbReference type="EMBL" id="ML179546">
    <property type="protein sequence ID" value="THU85446.1"/>
    <property type="molecule type" value="Genomic_DNA"/>
</dbReference>
<evidence type="ECO:0000256" key="2">
    <source>
        <dbReference type="ARBA" id="ARBA00022857"/>
    </source>
</evidence>
<dbReference type="GO" id="GO:0016020">
    <property type="term" value="C:membrane"/>
    <property type="evidence" value="ECO:0007669"/>
    <property type="project" value="TreeGrafter"/>
</dbReference>
<sequence length="365" mass="40022">MSPLPSLSPWSLLLLPPLLYTSHKILSKKTNKDRTKTIPLDRERVVVLGSSSGIGRVIAKKYAKRGAYVCVVGRRDNKVSEVVEECKDVSPVSQEALDTKILGFVGDMTDASAMIRLRNVLLNEWQGLDTLIVAAGISAVRPLLDIACRNPPSRSRSQSLFISRSKTVQSTLSENTDITQTDTEGIARVVSTASAALQSNYFGPLIAAVTFIPFLSQTSALPSVHLLSSLAAVVPAPTRSLYGSTKGASLLLYQSLSIEHPNIDWSYVLPSTVQGNFRAGAVDMLHEDDPKSERATFDPSSRNIATGEISGLSPEKVAEISIHAIDTRNTRPVFVPPLMRFAHWLYWIFPRFIEGRARRKYGFTV</sequence>
<feature type="signal peptide" evidence="5">
    <location>
        <begin position="1"/>
        <end position="27"/>
    </location>
</feature>
<evidence type="ECO:0000313" key="7">
    <source>
        <dbReference type="Proteomes" id="UP000297245"/>
    </source>
</evidence>
<dbReference type="InterPro" id="IPR036291">
    <property type="entry name" value="NAD(P)-bd_dom_sf"/>
</dbReference>
<dbReference type="GO" id="GO:0016491">
    <property type="term" value="F:oxidoreductase activity"/>
    <property type="evidence" value="ECO:0007669"/>
    <property type="project" value="UniProtKB-KW"/>
</dbReference>
<feature type="chain" id="PRO_5020834517" evidence="5">
    <location>
        <begin position="28"/>
        <end position="365"/>
    </location>
</feature>
<dbReference type="Gene3D" id="3.40.50.720">
    <property type="entry name" value="NAD(P)-binding Rossmann-like Domain"/>
    <property type="match status" value="1"/>
</dbReference>
<dbReference type="OrthoDB" id="37659at2759"/>
<dbReference type="PROSITE" id="PS00061">
    <property type="entry name" value="ADH_SHORT"/>
    <property type="match status" value="1"/>
</dbReference>
<reference evidence="6 7" key="1">
    <citation type="journal article" date="2019" name="Nat. Ecol. Evol.">
        <title>Megaphylogeny resolves global patterns of mushroom evolution.</title>
        <authorList>
            <person name="Varga T."/>
            <person name="Krizsan K."/>
            <person name="Foldi C."/>
            <person name="Dima B."/>
            <person name="Sanchez-Garcia M."/>
            <person name="Sanchez-Ramirez S."/>
            <person name="Szollosi G.J."/>
            <person name="Szarkandi J.G."/>
            <person name="Papp V."/>
            <person name="Albert L."/>
            <person name="Andreopoulos W."/>
            <person name="Angelini C."/>
            <person name="Antonin V."/>
            <person name="Barry K.W."/>
            <person name="Bougher N.L."/>
            <person name="Buchanan P."/>
            <person name="Buyck B."/>
            <person name="Bense V."/>
            <person name="Catcheside P."/>
            <person name="Chovatia M."/>
            <person name="Cooper J."/>
            <person name="Damon W."/>
            <person name="Desjardin D."/>
            <person name="Finy P."/>
            <person name="Geml J."/>
            <person name="Haridas S."/>
            <person name="Hughes K."/>
            <person name="Justo A."/>
            <person name="Karasinski D."/>
            <person name="Kautmanova I."/>
            <person name="Kiss B."/>
            <person name="Kocsube S."/>
            <person name="Kotiranta H."/>
            <person name="LaButti K.M."/>
            <person name="Lechner B.E."/>
            <person name="Liimatainen K."/>
            <person name="Lipzen A."/>
            <person name="Lukacs Z."/>
            <person name="Mihaltcheva S."/>
            <person name="Morgado L.N."/>
            <person name="Niskanen T."/>
            <person name="Noordeloos M.E."/>
            <person name="Ohm R.A."/>
            <person name="Ortiz-Santana B."/>
            <person name="Ovrebo C."/>
            <person name="Racz N."/>
            <person name="Riley R."/>
            <person name="Savchenko A."/>
            <person name="Shiryaev A."/>
            <person name="Soop K."/>
            <person name="Spirin V."/>
            <person name="Szebenyi C."/>
            <person name="Tomsovsky M."/>
            <person name="Tulloss R.E."/>
            <person name="Uehling J."/>
            <person name="Grigoriev I.V."/>
            <person name="Vagvolgyi C."/>
            <person name="Papp T."/>
            <person name="Martin F.M."/>
            <person name="Miettinen O."/>
            <person name="Hibbett D.S."/>
            <person name="Nagy L.G."/>
        </authorList>
    </citation>
    <scope>NUCLEOTIDE SEQUENCE [LARGE SCALE GENOMIC DNA]</scope>
    <source>
        <strain evidence="6 7">CBS 962.96</strain>
    </source>
</reference>
<dbReference type="InterPro" id="IPR002347">
    <property type="entry name" value="SDR_fam"/>
</dbReference>
<keyword evidence="7" id="KW-1185">Reference proteome</keyword>
<dbReference type="PANTHER" id="PTHR44196:SF1">
    <property type="entry name" value="DEHYDROGENASE_REDUCTASE SDR FAMILY MEMBER 7B"/>
    <property type="match status" value="1"/>
</dbReference>
<evidence type="ECO:0000256" key="3">
    <source>
        <dbReference type="ARBA" id="ARBA00023002"/>
    </source>
</evidence>
<name>A0A4S8L9I1_DENBC</name>
<organism evidence="6 7">
    <name type="scientific">Dendrothele bispora (strain CBS 962.96)</name>
    <dbReference type="NCBI Taxonomy" id="1314807"/>
    <lineage>
        <taxon>Eukaryota</taxon>
        <taxon>Fungi</taxon>
        <taxon>Dikarya</taxon>
        <taxon>Basidiomycota</taxon>
        <taxon>Agaricomycotina</taxon>
        <taxon>Agaricomycetes</taxon>
        <taxon>Agaricomycetidae</taxon>
        <taxon>Agaricales</taxon>
        <taxon>Agaricales incertae sedis</taxon>
        <taxon>Dendrothele</taxon>
    </lineage>
</organism>
<accession>A0A4S8L9I1</accession>